<evidence type="ECO:0000259" key="5">
    <source>
        <dbReference type="PROSITE" id="PS51194"/>
    </source>
</evidence>
<dbReference type="SMART" id="SM00973">
    <property type="entry name" value="Sec63"/>
    <property type="match status" value="1"/>
</dbReference>
<keyword evidence="1" id="KW-0547">Nucleotide-binding</keyword>
<dbReference type="GO" id="GO:0004386">
    <property type="term" value="F:helicase activity"/>
    <property type="evidence" value="ECO:0007669"/>
    <property type="project" value="UniProtKB-KW"/>
</dbReference>
<evidence type="ECO:0000256" key="2">
    <source>
        <dbReference type="ARBA" id="ARBA00022801"/>
    </source>
</evidence>
<dbReference type="Gene3D" id="1.10.150.20">
    <property type="entry name" value="5' to 3' exonuclease, C-terminal subdomain"/>
    <property type="match status" value="1"/>
</dbReference>
<dbReference type="OrthoDB" id="5575at2759"/>
<dbReference type="InterPro" id="IPR050474">
    <property type="entry name" value="Hel308_SKI2-like"/>
</dbReference>
<gene>
    <name evidence="6" type="ORF">TELCIR_05672</name>
</gene>
<dbReference type="GO" id="GO:0005524">
    <property type="term" value="F:ATP binding"/>
    <property type="evidence" value="ECO:0007669"/>
    <property type="project" value="UniProtKB-KW"/>
</dbReference>
<evidence type="ECO:0000256" key="1">
    <source>
        <dbReference type="ARBA" id="ARBA00022741"/>
    </source>
</evidence>
<dbReference type="InterPro" id="IPR027417">
    <property type="entry name" value="P-loop_NTPase"/>
</dbReference>
<evidence type="ECO:0000313" key="6">
    <source>
        <dbReference type="EMBL" id="PIO72404.1"/>
    </source>
</evidence>
<dbReference type="Gene3D" id="1.10.3380.10">
    <property type="entry name" value="Sec63 N-terminal domain-like domain"/>
    <property type="match status" value="1"/>
</dbReference>
<dbReference type="SUPFAM" id="SSF52540">
    <property type="entry name" value="P-loop containing nucleoside triphosphate hydrolases"/>
    <property type="match status" value="1"/>
</dbReference>
<proteinExistence type="predicted"/>
<reference evidence="6 7" key="1">
    <citation type="submission" date="2015-09" db="EMBL/GenBank/DDBJ databases">
        <title>Draft genome of the parasitic nematode Teladorsagia circumcincta isolate WARC Sus (inbred).</title>
        <authorList>
            <person name="Mitreva M."/>
        </authorList>
    </citation>
    <scope>NUCLEOTIDE SEQUENCE [LARGE SCALE GENOMIC DNA]</scope>
    <source>
        <strain evidence="6 7">S</strain>
    </source>
</reference>
<evidence type="ECO:0000256" key="3">
    <source>
        <dbReference type="ARBA" id="ARBA00022806"/>
    </source>
</evidence>
<dbReference type="Gene3D" id="1.10.10.10">
    <property type="entry name" value="Winged helix-like DNA-binding domain superfamily/Winged helix DNA-binding domain"/>
    <property type="match status" value="1"/>
</dbReference>
<dbReference type="InterPro" id="IPR004179">
    <property type="entry name" value="Sec63-dom"/>
</dbReference>
<dbReference type="SUPFAM" id="SSF158702">
    <property type="entry name" value="Sec63 N-terminal domain-like"/>
    <property type="match status" value="1"/>
</dbReference>
<sequence length="491" mass="55302">MSQTGIRIVGLSATLPNYVDVARFLRVNPYKGLFYFDGRFRPVPLTQKFIGIKKVGGVREVQETMNEVCYDEVLSYVKKGHQVLVFVHARNATASLAQAFRERAAQLGHLDLFLPQSKGTKSYVTSEKAVLFCTATLAWGVNLPAHAVVIRGTEVFDAEKGQFGDLGVLDVQQIFGRAGRPQFENEGHGVIITTQNKMDKYLGMLIRQAPIESQFFKRIHDNLNAEISLGTVSNVAEAVEWLTYTYYYTRATQNPIAYGLPHMVLDKDPDLRHHLTRMVTDVAVKLDQNQMIRFDSLPVSLSAFMPDDMVLALISMATEFSQLKIREEECLDLEELISCGCVLPLRGGGLASVAGKVNVLLQSHISRTFVRSFSLASESLYVQQNAGRLCRAIFEIVLRRGWAQAANAFLTMSKCIEKRVWPNQSSLRQLGEFLRVDLIEKVERRKLTESQLLDLTAKELGYMFSCDGEKLYQTMRMLPRMEVEAVLKPIT</sequence>
<name>A0A2G9UQ55_TELCI</name>
<dbReference type="InterPro" id="IPR001650">
    <property type="entry name" value="Helicase_C-like"/>
</dbReference>
<dbReference type="Pfam" id="PF00271">
    <property type="entry name" value="Helicase_C"/>
    <property type="match status" value="1"/>
</dbReference>
<dbReference type="Proteomes" id="UP000230423">
    <property type="component" value="Unassembled WGS sequence"/>
</dbReference>
<dbReference type="InterPro" id="IPR057842">
    <property type="entry name" value="WH_MER3"/>
</dbReference>
<keyword evidence="2" id="KW-0378">Hydrolase</keyword>
<organism evidence="6 7">
    <name type="scientific">Teladorsagia circumcincta</name>
    <name type="common">Brown stomach worm</name>
    <name type="synonym">Ostertagia circumcincta</name>
    <dbReference type="NCBI Taxonomy" id="45464"/>
    <lineage>
        <taxon>Eukaryota</taxon>
        <taxon>Metazoa</taxon>
        <taxon>Ecdysozoa</taxon>
        <taxon>Nematoda</taxon>
        <taxon>Chromadorea</taxon>
        <taxon>Rhabditida</taxon>
        <taxon>Rhabditina</taxon>
        <taxon>Rhabditomorpha</taxon>
        <taxon>Strongyloidea</taxon>
        <taxon>Trichostrongylidae</taxon>
        <taxon>Teladorsagia</taxon>
    </lineage>
</organism>
<dbReference type="Pfam" id="PF23445">
    <property type="entry name" value="WHD_SNRNP200"/>
    <property type="match status" value="1"/>
</dbReference>
<accession>A0A2G9UQ55</accession>
<evidence type="ECO:0000313" key="7">
    <source>
        <dbReference type="Proteomes" id="UP000230423"/>
    </source>
</evidence>
<dbReference type="EMBL" id="KZ345686">
    <property type="protein sequence ID" value="PIO72404.1"/>
    <property type="molecule type" value="Genomic_DNA"/>
</dbReference>
<feature type="domain" description="Helicase C-terminal" evidence="5">
    <location>
        <begin position="69"/>
        <end position="243"/>
    </location>
</feature>
<dbReference type="SMART" id="SM00490">
    <property type="entry name" value="HELICc"/>
    <property type="match status" value="1"/>
</dbReference>
<keyword evidence="3" id="KW-0347">Helicase</keyword>
<evidence type="ECO:0000256" key="4">
    <source>
        <dbReference type="ARBA" id="ARBA00022840"/>
    </source>
</evidence>
<keyword evidence="7" id="KW-1185">Reference proteome</keyword>
<dbReference type="PANTHER" id="PTHR47961">
    <property type="entry name" value="DNA POLYMERASE THETA, PUTATIVE (AFU_ORTHOLOGUE AFUA_1G05260)-RELATED"/>
    <property type="match status" value="1"/>
</dbReference>
<dbReference type="AlphaFoldDB" id="A0A2G9UQ55"/>
<dbReference type="PANTHER" id="PTHR47961:SF13">
    <property type="entry name" value="ACTIVATING SIGNAL COINTEGRATOR 1 COMPLEX SUBUNIT 3"/>
    <property type="match status" value="1"/>
</dbReference>
<dbReference type="Gene3D" id="3.40.50.300">
    <property type="entry name" value="P-loop containing nucleotide triphosphate hydrolases"/>
    <property type="match status" value="3"/>
</dbReference>
<dbReference type="PROSITE" id="PS51194">
    <property type="entry name" value="HELICASE_CTER"/>
    <property type="match status" value="1"/>
</dbReference>
<protein>
    <submittedName>
        <fullName evidence="6">Sec63 domain protein</fullName>
    </submittedName>
</protein>
<dbReference type="InterPro" id="IPR036388">
    <property type="entry name" value="WH-like_DNA-bd_sf"/>
</dbReference>
<keyword evidence="4" id="KW-0067">ATP-binding</keyword>
<dbReference type="GO" id="GO:0016787">
    <property type="term" value="F:hydrolase activity"/>
    <property type="evidence" value="ECO:0007669"/>
    <property type="project" value="UniProtKB-KW"/>
</dbReference>
<dbReference type="Pfam" id="PF02889">
    <property type="entry name" value="Sec63"/>
    <property type="match status" value="1"/>
</dbReference>
<dbReference type="FunFam" id="1.10.10.10:FF:000024">
    <property type="entry name" value="U5 small nuclear ribonucleoprotein helicase"/>
    <property type="match status" value="1"/>
</dbReference>